<reference evidence="1" key="1">
    <citation type="journal article" date="2015" name="Nature">
        <title>Complex archaea that bridge the gap between prokaryotes and eukaryotes.</title>
        <authorList>
            <person name="Spang A."/>
            <person name="Saw J.H."/>
            <person name="Jorgensen S.L."/>
            <person name="Zaremba-Niedzwiedzka K."/>
            <person name="Martijn J."/>
            <person name="Lind A.E."/>
            <person name="van Eijk R."/>
            <person name="Schleper C."/>
            <person name="Guy L."/>
            <person name="Ettema T.J."/>
        </authorList>
    </citation>
    <scope>NUCLEOTIDE SEQUENCE</scope>
</reference>
<organism evidence="1">
    <name type="scientific">marine sediment metagenome</name>
    <dbReference type="NCBI Taxonomy" id="412755"/>
    <lineage>
        <taxon>unclassified sequences</taxon>
        <taxon>metagenomes</taxon>
        <taxon>ecological metagenomes</taxon>
    </lineage>
</organism>
<accession>A0A0F9BIC2</accession>
<gene>
    <name evidence="1" type="ORF">LCGC14_2786360</name>
</gene>
<dbReference type="EMBL" id="LAZR01051905">
    <property type="protein sequence ID" value="KKK84136.1"/>
    <property type="molecule type" value="Genomic_DNA"/>
</dbReference>
<dbReference type="AlphaFoldDB" id="A0A0F9BIC2"/>
<proteinExistence type="predicted"/>
<comment type="caution">
    <text evidence="1">The sequence shown here is derived from an EMBL/GenBank/DDBJ whole genome shotgun (WGS) entry which is preliminary data.</text>
</comment>
<sequence length="53" mass="6641">MISLTQKIWMGEVARDFFRDYGRPLVFEQILYIWYEEDQARRREWFAWSMGAF</sequence>
<evidence type="ECO:0000313" key="1">
    <source>
        <dbReference type="EMBL" id="KKK84136.1"/>
    </source>
</evidence>
<name>A0A0F9BIC2_9ZZZZ</name>
<protein>
    <submittedName>
        <fullName evidence="1">Uncharacterized protein</fullName>
    </submittedName>
</protein>